<sequence>MSYDCCGGDGRVAGRSLDAALRGTLHHTYESLRELLHVDSQHRSWMLHLVLAVASLLLAAGLFATGRYYVASKVTRSQQE</sequence>
<accession>A0A4S2KLJ0</accession>
<comment type="caution">
    <text evidence="2">The sequence shown here is derived from an EMBL/GenBank/DDBJ whole genome shotgun (WGS) entry which is preliminary data.</text>
</comment>
<keyword evidence="1" id="KW-1133">Transmembrane helix</keyword>
<dbReference type="AlphaFoldDB" id="A0A4S2KLJ0"/>
<dbReference type="EMBL" id="QBLH01002385">
    <property type="protein sequence ID" value="TGZ48598.1"/>
    <property type="molecule type" value="Genomic_DNA"/>
</dbReference>
<proteinExistence type="predicted"/>
<gene>
    <name evidence="2" type="ORF">DBV15_10772</name>
</gene>
<evidence type="ECO:0000256" key="1">
    <source>
        <dbReference type="SAM" id="Phobius"/>
    </source>
</evidence>
<keyword evidence="1" id="KW-0812">Transmembrane</keyword>
<keyword evidence="3" id="KW-1185">Reference proteome</keyword>
<reference evidence="2 3" key="1">
    <citation type="journal article" date="2019" name="Philos. Trans. R. Soc. Lond., B, Biol. Sci.">
        <title>Ant behaviour and brain gene expression of defending hosts depend on the ecological success of the intruding social parasite.</title>
        <authorList>
            <person name="Kaur R."/>
            <person name="Stoldt M."/>
            <person name="Jongepier E."/>
            <person name="Feldmeyer B."/>
            <person name="Menzel F."/>
            <person name="Bornberg-Bauer E."/>
            <person name="Foitzik S."/>
        </authorList>
    </citation>
    <scope>NUCLEOTIDE SEQUENCE [LARGE SCALE GENOMIC DNA]</scope>
    <source>
        <tissue evidence="2">Whole body</tissue>
    </source>
</reference>
<organism evidence="2 3">
    <name type="scientific">Temnothorax longispinosus</name>
    <dbReference type="NCBI Taxonomy" id="300112"/>
    <lineage>
        <taxon>Eukaryota</taxon>
        <taxon>Metazoa</taxon>
        <taxon>Ecdysozoa</taxon>
        <taxon>Arthropoda</taxon>
        <taxon>Hexapoda</taxon>
        <taxon>Insecta</taxon>
        <taxon>Pterygota</taxon>
        <taxon>Neoptera</taxon>
        <taxon>Endopterygota</taxon>
        <taxon>Hymenoptera</taxon>
        <taxon>Apocrita</taxon>
        <taxon>Aculeata</taxon>
        <taxon>Formicoidea</taxon>
        <taxon>Formicidae</taxon>
        <taxon>Myrmicinae</taxon>
        <taxon>Temnothorax</taxon>
    </lineage>
</organism>
<feature type="transmembrane region" description="Helical" evidence="1">
    <location>
        <begin position="45"/>
        <end position="70"/>
    </location>
</feature>
<protein>
    <submittedName>
        <fullName evidence="2">Uncharacterized protein</fullName>
    </submittedName>
</protein>
<keyword evidence="1" id="KW-0472">Membrane</keyword>
<name>A0A4S2KLJ0_9HYME</name>
<evidence type="ECO:0000313" key="2">
    <source>
        <dbReference type="EMBL" id="TGZ48598.1"/>
    </source>
</evidence>
<dbReference type="Proteomes" id="UP000310200">
    <property type="component" value="Unassembled WGS sequence"/>
</dbReference>
<evidence type="ECO:0000313" key="3">
    <source>
        <dbReference type="Proteomes" id="UP000310200"/>
    </source>
</evidence>